<dbReference type="PRINTS" id="PR00090">
    <property type="entry name" value="RNGDIOXGNASE"/>
</dbReference>
<dbReference type="OrthoDB" id="426882at2759"/>
<evidence type="ECO:0000313" key="9">
    <source>
        <dbReference type="Proteomes" id="UP000248349"/>
    </source>
</evidence>
<dbReference type="PROSITE" id="PS51296">
    <property type="entry name" value="RIESKE"/>
    <property type="match status" value="1"/>
</dbReference>
<evidence type="ECO:0000256" key="5">
    <source>
        <dbReference type="ARBA" id="ARBA00023014"/>
    </source>
</evidence>
<proteinExistence type="predicted"/>
<dbReference type="PANTHER" id="PTHR43756">
    <property type="entry name" value="CHOLINE MONOOXYGENASE, CHLOROPLASTIC"/>
    <property type="match status" value="1"/>
</dbReference>
<dbReference type="Pfam" id="PF00355">
    <property type="entry name" value="Rieske"/>
    <property type="match status" value="1"/>
</dbReference>
<keyword evidence="3" id="KW-0560">Oxidoreductase</keyword>
<dbReference type="InterPro" id="IPR036922">
    <property type="entry name" value="Rieske_2Fe-2S_sf"/>
</dbReference>
<keyword evidence="5" id="KW-0411">Iron-sulfur</keyword>
<evidence type="ECO:0000256" key="3">
    <source>
        <dbReference type="ARBA" id="ARBA00023002"/>
    </source>
</evidence>
<protein>
    <submittedName>
        <fullName evidence="8">ISP domain-containing protein</fullName>
    </submittedName>
</protein>
<keyword evidence="9" id="KW-1185">Reference proteome</keyword>
<accession>A0A319ANS6</accession>
<feature type="region of interest" description="Disordered" evidence="6">
    <location>
        <begin position="47"/>
        <end position="73"/>
    </location>
</feature>
<gene>
    <name evidence="8" type="ORF">BP01DRAFT_421256</name>
</gene>
<dbReference type="CDD" id="cd03469">
    <property type="entry name" value="Rieske_RO_Alpha_N"/>
    <property type="match status" value="1"/>
</dbReference>
<keyword evidence="1" id="KW-0001">2Fe-2S</keyword>
<evidence type="ECO:0000256" key="6">
    <source>
        <dbReference type="SAM" id="MobiDB-lite"/>
    </source>
</evidence>
<evidence type="ECO:0000256" key="4">
    <source>
        <dbReference type="ARBA" id="ARBA00023004"/>
    </source>
</evidence>
<dbReference type="GeneID" id="37080731"/>
<name>A0A319ANS6_9EURO</name>
<dbReference type="GO" id="GO:0051537">
    <property type="term" value="F:2 iron, 2 sulfur cluster binding"/>
    <property type="evidence" value="ECO:0007669"/>
    <property type="project" value="UniProtKB-KW"/>
</dbReference>
<dbReference type="PANTHER" id="PTHR43756:SF6">
    <property type="entry name" value="CLUSTER-BINDING PROTEIN, PUTATIVE (AFU_ORTHOLOGUE AFUA_6G03920)-RELATED"/>
    <property type="match status" value="1"/>
</dbReference>
<dbReference type="STRING" id="1450539.A0A319ANS6"/>
<dbReference type="Gene3D" id="2.102.10.10">
    <property type="entry name" value="Rieske [2Fe-2S] iron-sulphur domain"/>
    <property type="match status" value="1"/>
</dbReference>
<organism evidence="8 9">
    <name type="scientific">Aspergillus saccharolyticus JOP 1030-1</name>
    <dbReference type="NCBI Taxonomy" id="1450539"/>
    <lineage>
        <taxon>Eukaryota</taxon>
        <taxon>Fungi</taxon>
        <taxon>Dikarya</taxon>
        <taxon>Ascomycota</taxon>
        <taxon>Pezizomycotina</taxon>
        <taxon>Eurotiomycetes</taxon>
        <taxon>Eurotiomycetidae</taxon>
        <taxon>Eurotiales</taxon>
        <taxon>Aspergillaceae</taxon>
        <taxon>Aspergillus</taxon>
        <taxon>Aspergillus subgen. Circumdati</taxon>
    </lineage>
</organism>
<evidence type="ECO:0000313" key="8">
    <source>
        <dbReference type="EMBL" id="PYH48152.1"/>
    </source>
</evidence>
<dbReference type="InterPro" id="IPR017941">
    <property type="entry name" value="Rieske_2Fe-2S"/>
</dbReference>
<dbReference type="EMBL" id="KZ821222">
    <property type="protein sequence ID" value="PYH48152.1"/>
    <property type="molecule type" value="Genomic_DNA"/>
</dbReference>
<dbReference type="GO" id="GO:0046872">
    <property type="term" value="F:metal ion binding"/>
    <property type="evidence" value="ECO:0007669"/>
    <property type="project" value="UniProtKB-KW"/>
</dbReference>
<dbReference type="Proteomes" id="UP000248349">
    <property type="component" value="Unassembled WGS sequence"/>
</dbReference>
<keyword evidence="2" id="KW-0479">Metal-binding</keyword>
<dbReference type="RefSeq" id="XP_025434134.1">
    <property type="nucleotide sequence ID" value="XM_025579502.1"/>
</dbReference>
<dbReference type="AlphaFoldDB" id="A0A319ANS6"/>
<sequence length="455" mass="50827">MNVPDPSSSMTLTMPLATGLLVGIALLYQTWTRPSLQTILKSTNNQQTKLFQPSPPSSQPSHTITISKEPDNPQDWYTGTSTYDLERRALFSKHWLCISHCTQFTKPGDYHATTIAGFPIFLILGKDGTLRAFHNVCRHRAYPVVSQKDRGSSTVLGCRYHGWSYDSLGRLIKAPHFDGVVGFDRAQNGLFAVHTFTSRTGFVFVNLEAQAVGIPPEMGDGLDGFGGKSRWLGGRVVEGRVNWKMGGRVSRLMDSERIGRGGSQRRNLLSWLMHALGLSREGRGSIDVFPFTTVHVVKGTFYWYTLVCVPVSAQWTSFRLDLYGSVNVDSTDSESTLQEAIDQLQTAVDAAEEEYRPYIEDARYYPANIVMIMIKADMCSTSSSACATATQPDAEDADFPQAVLHILKAHMKFERQQGTEVYPAMRQPRRNARFEQAEQLCKKLDCGLRGEDVSW</sequence>
<dbReference type="InterPro" id="IPR001663">
    <property type="entry name" value="Rng_hydr_dOase-A"/>
</dbReference>
<evidence type="ECO:0000256" key="2">
    <source>
        <dbReference type="ARBA" id="ARBA00022723"/>
    </source>
</evidence>
<evidence type="ECO:0000259" key="7">
    <source>
        <dbReference type="PROSITE" id="PS51296"/>
    </source>
</evidence>
<reference evidence="8 9" key="1">
    <citation type="submission" date="2016-12" db="EMBL/GenBank/DDBJ databases">
        <title>The genomes of Aspergillus section Nigri reveals drivers in fungal speciation.</title>
        <authorList>
            <consortium name="DOE Joint Genome Institute"/>
            <person name="Vesth T.C."/>
            <person name="Nybo J."/>
            <person name="Theobald S."/>
            <person name="Brandl J."/>
            <person name="Frisvad J.C."/>
            <person name="Nielsen K.F."/>
            <person name="Lyhne E.K."/>
            <person name="Kogle M.E."/>
            <person name="Kuo A."/>
            <person name="Riley R."/>
            <person name="Clum A."/>
            <person name="Nolan M."/>
            <person name="Lipzen A."/>
            <person name="Salamov A."/>
            <person name="Henrissat B."/>
            <person name="Wiebenga A."/>
            <person name="De Vries R.P."/>
            <person name="Grigoriev I.V."/>
            <person name="Mortensen U.H."/>
            <person name="Andersen M.R."/>
            <person name="Baker S.E."/>
        </authorList>
    </citation>
    <scope>NUCLEOTIDE SEQUENCE [LARGE SCALE GENOMIC DNA]</scope>
    <source>
        <strain evidence="8 9">JOP 1030-1</strain>
    </source>
</reference>
<feature type="domain" description="Rieske" evidence="7">
    <location>
        <begin position="106"/>
        <end position="180"/>
    </location>
</feature>
<keyword evidence="4" id="KW-0408">Iron</keyword>
<dbReference type="Gene3D" id="3.90.380.10">
    <property type="entry name" value="Naphthalene 1,2-dioxygenase Alpha Subunit, Chain A, domain 1"/>
    <property type="match status" value="1"/>
</dbReference>
<dbReference type="SUPFAM" id="SSF50022">
    <property type="entry name" value="ISP domain"/>
    <property type="match status" value="1"/>
</dbReference>
<evidence type="ECO:0000256" key="1">
    <source>
        <dbReference type="ARBA" id="ARBA00022714"/>
    </source>
</evidence>
<dbReference type="GO" id="GO:0016491">
    <property type="term" value="F:oxidoreductase activity"/>
    <property type="evidence" value="ECO:0007669"/>
    <property type="project" value="UniProtKB-KW"/>
</dbReference>